<dbReference type="EMBL" id="UINC01071853">
    <property type="protein sequence ID" value="SVC07080.1"/>
    <property type="molecule type" value="Genomic_DNA"/>
</dbReference>
<evidence type="ECO:0000256" key="5">
    <source>
        <dbReference type="ARBA" id="ARBA00023004"/>
    </source>
</evidence>
<dbReference type="PANTHER" id="PTHR32552">
    <property type="entry name" value="FERRICHROME IRON RECEPTOR-RELATED"/>
    <property type="match status" value="1"/>
</dbReference>
<keyword evidence="3" id="KW-0410">Iron transport</keyword>
<reference evidence="11" key="1">
    <citation type="submission" date="2018-05" db="EMBL/GenBank/DDBJ databases">
        <authorList>
            <person name="Lanie J.A."/>
            <person name="Ng W.-L."/>
            <person name="Kazmierczak K.M."/>
            <person name="Andrzejewski T.M."/>
            <person name="Davidsen T.M."/>
            <person name="Wayne K.J."/>
            <person name="Tettelin H."/>
            <person name="Glass J.I."/>
            <person name="Rusch D."/>
            <person name="Podicherti R."/>
            <person name="Tsui H.-C.T."/>
            <person name="Winkler M.E."/>
        </authorList>
    </citation>
    <scope>NUCLEOTIDE SEQUENCE</scope>
</reference>
<dbReference type="PROSITE" id="PS52016">
    <property type="entry name" value="TONB_DEPENDENT_REC_3"/>
    <property type="match status" value="1"/>
</dbReference>
<keyword evidence="9" id="KW-0998">Cell outer membrane</keyword>
<evidence type="ECO:0000256" key="9">
    <source>
        <dbReference type="ARBA" id="ARBA00023237"/>
    </source>
</evidence>
<protein>
    <recommendedName>
        <fullName evidence="10">TonB-dependent receptor plug domain-containing protein</fullName>
    </recommendedName>
</protein>
<evidence type="ECO:0000256" key="4">
    <source>
        <dbReference type="ARBA" id="ARBA00022692"/>
    </source>
</evidence>
<dbReference type="GO" id="GO:0006826">
    <property type="term" value="P:iron ion transport"/>
    <property type="evidence" value="ECO:0007669"/>
    <property type="project" value="UniProtKB-KW"/>
</dbReference>
<dbReference type="InterPro" id="IPR036942">
    <property type="entry name" value="Beta-barrel_TonB_sf"/>
</dbReference>
<evidence type="ECO:0000256" key="7">
    <source>
        <dbReference type="ARBA" id="ARBA00023077"/>
    </source>
</evidence>
<dbReference type="GO" id="GO:0009279">
    <property type="term" value="C:cell outer membrane"/>
    <property type="evidence" value="ECO:0007669"/>
    <property type="project" value="UniProtKB-SubCell"/>
</dbReference>
<evidence type="ECO:0000313" key="11">
    <source>
        <dbReference type="EMBL" id="SVC07080.1"/>
    </source>
</evidence>
<evidence type="ECO:0000256" key="2">
    <source>
        <dbReference type="ARBA" id="ARBA00022448"/>
    </source>
</evidence>
<dbReference type="AlphaFoldDB" id="A0A382J4W6"/>
<dbReference type="Pfam" id="PF07715">
    <property type="entry name" value="Plug"/>
    <property type="match status" value="1"/>
</dbReference>
<evidence type="ECO:0000256" key="8">
    <source>
        <dbReference type="ARBA" id="ARBA00023136"/>
    </source>
</evidence>
<accession>A0A382J4W6</accession>
<keyword evidence="4" id="KW-0812">Transmembrane</keyword>
<evidence type="ECO:0000259" key="10">
    <source>
        <dbReference type="Pfam" id="PF07715"/>
    </source>
</evidence>
<keyword evidence="7" id="KW-0798">TonB box</keyword>
<gene>
    <name evidence="11" type="ORF">METZ01_LOCUS259934</name>
</gene>
<dbReference type="SUPFAM" id="SSF56935">
    <property type="entry name" value="Porins"/>
    <property type="match status" value="1"/>
</dbReference>
<keyword evidence="8" id="KW-0472">Membrane</keyword>
<feature type="domain" description="TonB-dependent receptor plug" evidence="10">
    <location>
        <begin position="43"/>
        <end position="155"/>
    </location>
</feature>
<dbReference type="PANTHER" id="PTHR32552:SF81">
    <property type="entry name" value="TONB-DEPENDENT OUTER MEMBRANE RECEPTOR"/>
    <property type="match status" value="1"/>
</dbReference>
<keyword evidence="6" id="KW-0406">Ion transport</keyword>
<keyword evidence="5" id="KW-0408">Iron</keyword>
<evidence type="ECO:0000256" key="6">
    <source>
        <dbReference type="ARBA" id="ARBA00023065"/>
    </source>
</evidence>
<dbReference type="Gene3D" id="2.40.170.20">
    <property type="entry name" value="TonB-dependent receptor, beta-barrel domain"/>
    <property type="match status" value="1"/>
</dbReference>
<dbReference type="InterPro" id="IPR012910">
    <property type="entry name" value="Plug_dom"/>
</dbReference>
<evidence type="ECO:0000256" key="1">
    <source>
        <dbReference type="ARBA" id="ARBA00004571"/>
    </source>
</evidence>
<dbReference type="InterPro" id="IPR039426">
    <property type="entry name" value="TonB-dep_rcpt-like"/>
</dbReference>
<proteinExistence type="predicted"/>
<organism evidence="11">
    <name type="scientific">marine metagenome</name>
    <dbReference type="NCBI Taxonomy" id="408172"/>
    <lineage>
        <taxon>unclassified sequences</taxon>
        <taxon>metagenomes</taxon>
        <taxon>ecological metagenomes</taxon>
    </lineage>
</organism>
<name>A0A382J4W6_9ZZZZ</name>
<keyword evidence="2" id="KW-0813">Transport</keyword>
<sequence>MKKLIAFSTILFVSLSGILSPGLYAQDTLEEIVVTARKRQENLSEIPLAITVFSAEDIKESGFKNLEDLSLQVAGFQHSAQGGQAPGRVNSQLRFRGMNVNSLSEDPSLNVATMFLDGVYVIGGYHTIPLEEVERVEVVKGPQSALYGRSTFGGAVNYITKDPNSEEGEGTASLLVGEDGERMIHSSFEGPITDVLSARLAAKYYTRDGIFTASDGGEMGAEETKNIMGTIVAKGDNYKMKLRVFHSKDHDSSPAGGLIIGYLNDSCTGQSF</sequence>
<comment type="subcellular location">
    <subcellularLocation>
        <location evidence="1">Cell outer membrane</location>
        <topology evidence="1">Multi-pass membrane protein</topology>
    </subcellularLocation>
</comment>
<feature type="non-terminal residue" evidence="11">
    <location>
        <position position="272"/>
    </location>
</feature>
<evidence type="ECO:0000256" key="3">
    <source>
        <dbReference type="ARBA" id="ARBA00022496"/>
    </source>
</evidence>